<sequence length="311" mass="34059">IVMRSQLYRRAMCTFEYYSDPFVCQTESLEISIYGADEYNQQFRRMEQFFCVDHNHIGTTVTPNVTVTVPMTAPTQPVAGTTQPMTAPTQPSPVVSTSPRNRLTTVQPAVHRFDILFLLDVSKEAADRLNDMNSFVSSVMSAYDVSQQNARVALMAVGSGAMGAIPFANFDTIDSYQNLLNYINMVNMYTDFDQNGQALEQALNIAVNNDFMHSGYRTNLKNHVIVYVTATTKFDDQPLGIADKIRKAGSYGIITVGYGPLVTDQNALQGISGGAACSFTANDSAGLLDQVKAVTQLIDKADENGGKYCGN</sequence>
<dbReference type="InterPro" id="IPR002035">
    <property type="entry name" value="VWF_A"/>
</dbReference>
<feature type="compositionally biased region" description="Low complexity" evidence="1">
    <location>
        <begin position="88"/>
        <end position="99"/>
    </location>
</feature>
<dbReference type="InterPro" id="IPR036465">
    <property type="entry name" value="vWFA_dom_sf"/>
</dbReference>
<feature type="domain" description="VWFA" evidence="2">
    <location>
        <begin position="114"/>
        <end position="297"/>
    </location>
</feature>
<evidence type="ECO:0000313" key="3">
    <source>
        <dbReference type="EMBL" id="PIO68529.1"/>
    </source>
</evidence>
<organism evidence="3 4">
    <name type="scientific">Teladorsagia circumcincta</name>
    <name type="common">Brown stomach worm</name>
    <name type="synonym">Ostertagia circumcincta</name>
    <dbReference type="NCBI Taxonomy" id="45464"/>
    <lineage>
        <taxon>Eukaryota</taxon>
        <taxon>Metazoa</taxon>
        <taxon>Ecdysozoa</taxon>
        <taxon>Nematoda</taxon>
        <taxon>Chromadorea</taxon>
        <taxon>Rhabditida</taxon>
        <taxon>Rhabditina</taxon>
        <taxon>Rhabditomorpha</taxon>
        <taxon>Strongyloidea</taxon>
        <taxon>Trichostrongylidae</taxon>
        <taxon>Teladorsagia</taxon>
    </lineage>
</organism>
<feature type="non-terminal residue" evidence="3">
    <location>
        <position position="1"/>
    </location>
</feature>
<evidence type="ECO:0000256" key="1">
    <source>
        <dbReference type="SAM" id="MobiDB-lite"/>
    </source>
</evidence>
<feature type="region of interest" description="Disordered" evidence="1">
    <location>
        <begin position="78"/>
        <end position="100"/>
    </location>
</feature>
<dbReference type="EMBL" id="KZ347063">
    <property type="protein sequence ID" value="PIO68529.1"/>
    <property type="molecule type" value="Genomic_DNA"/>
</dbReference>
<dbReference type="Gene3D" id="3.40.50.410">
    <property type="entry name" value="von Willebrand factor, type A domain"/>
    <property type="match status" value="1"/>
</dbReference>
<keyword evidence="4" id="KW-1185">Reference proteome</keyword>
<dbReference type="InterPro" id="IPR057085">
    <property type="entry name" value="Ig_Irg-7"/>
</dbReference>
<gene>
    <name evidence="3" type="ORF">TELCIR_09679</name>
</gene>
<dbReference type="Proteomes" id="UP000230423">
    <property type="component" value="Unassembled WGS sequence"/>
</dbReference>
<dbReference type="PANTHER" id="PTHR47324:SF1">
    <property type="entry name" value="EGF-LIKE DOMAIN-CONTAINING PROTEIN-RELATED"/>
    <property type="match status" value="1"/>
</dbReference>
<protein>
    <submittedName>
        <fullName evidence="3">von Willebrand factor type A domain protein</fullName>
    </submittedName>
</protein>
<dbReference type="PANTHER" id="PTHR47324">
    <property type="entry name" value="PROTEIN IRG-7-RELATED"/>
    <property type="match status" value="1"/>
</dbReference>
<dbReference type="OrthoDB" id="5867826at2759"/>
<dbReference type="AlphaFoldDB" id="A0A2G9UE66"/>
<evidence type="ECO:0000313" key="4">
    <source>
        <dbReference type="Proteomes" id="UP000230423"/>
    </source>
</evidence>
<dbReference type="InterPro" id="IPR053295">
    <property type="entry name" value="Innate_immunity_reg"/>
</dbReference>
<accession>A0A2G9UE66</accession>
<name>A0A2G9UE66_TELCI</name>
<reference evidence="3 4" key="1">
    <citation type="submission" date="2015-09" db="EMBL/GenBank/DDBJ databases">
        <title>Draft genome of the parasitic nematode Teladorsagia circumcincta isolate WARC Sus (inbred).</title>
        <authorList>
            <person name="Mitreva M."/>
        </authorList>
    </citation>
    <scope>NUCLEOTIDE SEQUENCE [LARGE SCALE GENOMIC DNA]</scope>
    <source>
        <strain evidence="3 4">S</strain>
    </source>
</reference>
<dbReference type="SMART" id="SM00327">
    <property type="entry name" value="VWA"/>
    <property type="match status" value="1"/>
</dbReference>
<proteinExistence type="predicted"/>
<dbReference type="CDD" id="cd01450">
    <property type="entry name" value="vWFA_subfamily_ECM"/>
    <property type="match status" value="1"/>
</dbReference>
<dbReference type="SUPFAM" id="SSF53300">
    <property type="entry name" value="vWA-like"/>
    <property type="match status" value="1"/>
</dbReference>
<dbReference type="PROSITE" id="PS50234">
    <property type="entry name" value="VWFA"/>
    <property type="match status" value="1"/>
</dbReference>
<dbReference type="Pfam" id="PF24415">
    <property type="entry name" value="Ig_Irg-7"/>
    <property type="match status" value="1"/>
</dbReference>
<evidence type="ECO:0000259" key="2">
    <source>
        <dbReference type="PROSITE" id="PS50234"/>
    </source>
</evidence>
<dbReference type="Pfam" id="PF00092">
    <property type="entry name" value="VWA"/>
    <property type="match status" value="1"/>
</dbReference>